<proteinExistence type="predicted"/>
<dbReference type="Pfam" id="PF06074">
    <property type="entry name" value="Portal_Mu"/>
    <property type="match status" value="1"/>
</dbReference>
<evidence type="ECO:0000313" key="2">
    <source>
        <dbReference type="Proteomes" id="UP001168216"/>
    </source>
</evidence>
<dbReference type="InterPro" id="IPR009279">
    <property type="entry name" value="Portal_Mu"/>
</dbReference>
<dbReference type="AlphaFoldDB" id="A0AAW7I333"/>
<evidence type="ECO:0000313" key="1">
    <source>
        <dbReference type="EMBL" id="MDM5141727.1"/>
    </source>
</evidence>
<sequence length="523" mass="58212">MSTILDSRGNPIKPDKKVLSENIANAHITSVRNPRPNSVASTITPQRLAGLLRSVVDGNNPQDYMTLAEEIEERDLHYASVLRTRKLAVAALPPSVEAASDDAFDKKLADEVRQLMESDQIPELFFDLLDGLGKGMGVCQILWDTSGGRWTPNDYSWVDPRYLRPDADTLSKILLISDDAPQGKPLEPYKFIVHLPRTKSGSIWRNGLTRLCAVMYMLKSFTIRDWWAFAEVFGIPIRVGKYGPNATPEQIATLKNAIATIASDSGAIIPDSMMVELVETAKGNGGDTLFENMARWADEQTSKAVLGQTMTTDDGSSRAQATVHNEVRLDIAKWDARQLEATINEYLVKPFIVLNWGVQKAYPRVCIRVPEPEDLKLLVESLMPLVDRGMKVSESELRDKFGLADPKEDEAMLKPLTVMEAAVLPQPLALNRQQGQRLAINRIQQPNEQAIDQLTEEAMSDWVEVGGEDFINPILELAAKATTFEEFNAGLLKLQETLSAEQFTPQLADYLFRMRGMGDVQDA</sequence>
<organism evidence="1 2">
    <name type="scientific">Aeromonas bestiarum</name>
    <dbReference type="NCBI Taxonomy" id="105751"/>
    <lineage>
        <taxon>Bacteria</taxon>
        <taxon>Pseudomonadati</taxon>
        <taxon>Pseudomonadota</taxon>
        <taxon>Gammaproteobacteria</taxon>
        <taxon>Aeromonadales</taxon>
        <taxon>Aeromonadaceae</taxon>
        <taxon>Aeromonas</taxon>
    </lineage>
</organism>
<dbReference type="EMBL" id="JAOPLV010000010">
    <property type="protein sequence ID" value="MDM5141727.1"/>
    <property type="molecule type" value="Genomic_DNA"/>
</dbReference>
<comment type="caution">
    <text evidence="1">The sequence shown here is derived from an EMBL/GenBank/DDBJ whole genome shotgun (WGS) entry which is preliminary data.</text>
</comment>
<reference evidence="1" key="1">
    <citation type="submission" date="2023-08" db="EMBL/GenBank/DDBJ databases">
        <title>WGS of Aeromonas isolates.</title>
        <authorList>
            <person name="Lee H."/>
        </authorList>
    </citation>
    <scope>NUCLEOTIDE SEQUENCE</scope>
    <source>
        <strain evidence="1">SL22</strain>
    </source>
</reference>
<dbReference type="Proteomes" id="UP001168216">
    <property type="component" value="Unassembled WGS sequence"/>
</dbReference>
<dbReference type="RefSeq" id="WP_290022715.1">
    <property type="nucleotide sequence ID" value="NZ_JAOPLV010000010.1"/>
</dbReference>
<protein>
    <submittedName>
        <fullName evidence="1">DUF935 domain-containing protein</fullName>
    </submittedName>
</protein>
<gene>
    <name evidence="1" type="ORF">OB959_18315</name>
</gene>
<accession>A0AAW7I333</accession>
<name>A0AAW7I333_9GAMM</name>